<dbReference type="AlphaFoldDB" id="A0A485K9X7"/>
<dbReference type="InterPro" id="IPR007396">
    <property type="entry name" value="TR_PAI2-type"/>
</dbReference>
<dbReference type="OrthoDB" id="72463at2759"/>
<reference evidence="1" key="2">
    <citation type="submission" date="2019-06" db="EMBL/GenBank/DDBJ databases">
        <title>Genomics analysis of Aphanomyces spp. identifies a new class of oomycete effector associated with host adaptation.</title>
        <authorList>
            <person name="Gaulin E."/>
        </authorList>
    </citation>
    <scope>NUCLEOTIDE SEQUENCE</scope>
    <source>
        <strain evidence="1">CBS 578.67</strain>
    </source>
</reference>
<dbReference type="PIRSF" id="PIRSF010372">
    <property type="entry name" value="PaiB"/>
    <property type="match status" value="1"/>
</dbReference>
<dbReference type="PANTHER" id="PTHR35802">
    <property type="entry name" value="PROTEASE SYNTHASE AND SPORULATION PROTEIN PAI 2"/>
    <property type="match status" value="1"/>
</dbReference>
<protein>
    <submittedName>
        <fullName evidence="2">Aste57867_1139 protein</fullName>
    </submittedName>
</protein>
<keyword evidence="3" id="KW-1185">Reference proteome</keyword>
<proteinExistence type="predicted"/>
<dbReference type="Proteomes" id="UP000332933">
    <property type="component" value="Unassembled WGS sequence"/>
</dbReference>
<dbReference type="EMBL" id="VJMH01000080">
    <property type="protein sequence ID" value="KAF0719291.1"/>
    <property type="molecule type" value="Genomic_DNA"/>
</dbReference>
<gene>
    <name evidence="2" type="primary">Aste57867_1139</name>
    <name evidence="1" type="ORF">As57867_001138</name>
    <name evidence="2" type="ORF">ASTE57867_1139</name>
</gene>
<accession>A0A485K9X7</accession>
<dbReference type="EMBL" id="CAADRA010000080">
    <property type="protein sequence ID" value="VFT78359.1"/>
    <property type="molecule type" value="Genomic_DNA"/>
</dbReference>
<dbReference type="InterPro" id="IPR012349">
    <property type="entry name" value="Split_barrel_FMN-bd"/>
</dbReference>
<evidence type="ECO:0000313" key="3">
    <source>
        <dbReference type="Proteomes" id="UP000332933"/>
    </source>
</evidence>
<dbReference type="PANTHER" id="PTHR35802:SF1">
    <property type="entry name" value="PROTEASE SYNTHASE AND SPORULATION PROTEIN PAI 2"/>
    <property type="match status" value="1"/>
</dbReference>
<dbReference type="Pfam" id="PF04299">
    <property type="entry name" value="FMN_bind_2"/>
    <property type="match status" value="1"/>
</dbReference>
<dbReference type="SUPFAM" id="SSF50475">
    <property type="entry name" value="FMN-binding split barrel"/>
    <property type="match status" value="1"/>
</dbReference>
<reference evidence="2 3" key="1">
    <citation type="submission" date="2019-03" db="EMBL/GenBank/DDBJ databases">
        <authorList>
            <person name="Gaulin E."/>
            <person name="Dumas B."/>
        </authorList>
    </citation>
    <scope>NUCLEOTIDE SEQUENCE [LARGE SCALE GENOMIC DNA]</scope>
    <source>
        <strain evidence="2">CBS 568.67</strain>
    </source>
</reference>
<sequence length="214" mass="23882">MFTPSAFREKDTARLHEILATHPFATLLVPQASDQSPLVSHIPLLHDPASNELQGHVAKVNPIGRVTEPVRALAIFHGPNAYVSPSWYETKGTTHKVVPTWNYIAVHVHGTMHVVKDPAWIVANVSNLTDKMERTMETPWKVTDAPPEYINLLSKSIVGIRFEIESIESQFKLSQNKQAGDFFGVIQGMRATEGIAGEPDVAAWMERVQDEIRK</sequence>
<organism evidence="2 3">
    <name type="scientific">Aphanomyces stellatus</name>
    <dbReference type="NCBI Taxonomy" id="120398"/>
    <lineage>
        <taxon>Eukaryota</taxon>
        <taxon>Sar</taxon>
        <taxon>Stramenopiles</taxon>
        <taxon>Oomycota</taxon>
        <taxon>Saprolegniomycetes</taxon>
        <taxon>Saprolegniales</taxon>
        <taxon>Verrucalvaceae</taxon>
        <taxon>Aphanomyces</taxon>
    </lineage>
</organism>
<evidence type="ECO:0000313" key="2">
    <source>
        <dbReference type="EMBL" id="VFT78359.1"/>
    </source>
</evidence>
<evidence type="ECO:0000313" key="1">
    <source>
        <dbReference type="EMBL" id="KAF0719291.1"/>
    </source>
</evidence>
<name>A0A485K9X7_9STRA</name>
<dbReference type="Gene3D" id="2.30.110.10">
    <property type="entry name" value="Electron Transport, Fmn-binding Protein, Chain A"/>
    <property type="match status" value="1"/>
</dbReference>